<keyword evidence="3 5" id="KW-0378">Hydrolase</keyword>
<reference evidence="5" key="1">
    <citation type="submission" date="2012-03" db="EMBL/GenBank/DDBJ databases">
        <title>Functional metagenomics reveals considerable lignocellulase gene clusters in the gut microbiome of a wood-feeding higher termite.</title>
        <authorList>
            <person name="Liu N."/>
        </authorList>
    </citation>
    <scope>NUCLEOTIDE SEQUENCE</scope>
</reference>
<feature type="domain" description="Fibronectin type III-like" evidence="4">
    <location>
        <begin position="574"/>
        <end position="644"/>
    </location>
</feature>
<dbReference type="GO" id="GO:0008422">
    <property type="term" value="F:beta-glucosidase activity"/>
    <property type="evidence" value="ECO:0007669"/>
    <property type="project" value="UniProtKB-EC"/>
</dbReference>
<dbReference type="EMBL" id="JQ844164">
    <property type="protein sequence ID" value="AGS51525.1"/>
    <property type="molecule type" value="Genomic_DNA"/>
</dbReference>
<dbReference type="InterPro" id="IPR036962">
    <property type="entry name" value="Glyco_hydro_3_N_sf"/>
</dbReference>
<proteinExistence type="inferred from homology"/>
<evidence type="ECO:0000256" key="1">
    <source>
        <dbReference type="ARBA" id="ARBA00005336"/>
    </source>
</evidence>
<evidence type="ECO:0000256" key="3">
    <source>
        <dbReference type="ARBA" id="ARBA00022801"/>
    </source>
</evidence>
<dbReference type="Pfam" id="PF03422">
    <property type="entry name" value="CBM_6"/>
    <property type="match status" value="1"/>
</dbReference>
<dbReference type="AlphaFoldDB" id="A0A806JXT4"/>
<accession>A0A806JXT4</accession>
<protein>
    <submittedName>
        <fullName evidence="5">Beta-glucosidase</fullName>
        <ecNumber evidence="5">3.2.1.21</ecNumber>
    </submittedName>
</protein>
<sequence length="824" mass="91907">MMTSYNEVNGIPMMMHPILNDIVKKEWGIEGNIVTDGGDFLQTVNAHHYFDTHAETLAASLKNGCDSMTDMAETVIQAVKEALERNLITEAEIDKHLERILSIRFRLGQFDPPVRPGEQGRCQYDAIKRDDALNKEYIGVSREAVRKSVVLLKNESFSEGDKMLPLLPEKVRGTIAVVGPLADNVHLDWYTGLPAYTVTPLKGLQDVYGKDKIVTADYRDLVSFTTEDGRPLVLVDVKFSEVEVEDSRPVIIADHPPEKAEKIPVKKILCAGEKGQKPARFYKEDWGWGSITFTAEENGLLLEAPYWRGKPGEAIDEKNNVIAASGKSSYSWFGYTIFNLIPQENGFFVLRTFDNRRAASPEKAAPVLLHDDPAPGRCELFRMNIEREGLSSVMETALKAQQVIFIGGNNPMINGRECTDRPSLNLPPSQEEMLRHIAAVNPRVALVMISGYPYTLGDLAYYIPSILWMAPGIQETGNGLADIISGAYSPAGRLPMTWYEDESQLPGIMEYDIISAGTTYQYFSGNVLWSFGHGLSYSSFKYSGLQIDKTEAKENETVIISFKLKNTGTIAAEEVPQLYATVSGSVFQRPLKTLKGFDRISFAAGEEKVIRFELPVSELAFWDAYQNRFCVEEGHCSVLIGASSADIRLSGGFKICGEKLLPRKISGLIYAERFDDYDNCFLHEKRGSEIPAVFSNAFYNDKNNPGNGNYCCDKGCCDSSCREASWICFSSLNFNEGFSNFSAVVQGSPGSYIEIRLDSPDGVLAGVIEVPNTADTCSYEMNPQSPRRRPFWAFAETQIEKINGVRDLYILLFGKTGLWRFEFK</sequence>
<dbReference type="InterPro" id="IPR005084">
    <property type="entry name" value="CBM6"/>
</dbReference>
<dbReference type="Gene3D" id="2.60.40.10">
    <property type="entry name" value="Immunoglobulins"/>
    <property type="match status" value="1"/>
</dbReference>
<dbReference type="SUPFAM" id="SSF49785">
    <property type="entry name" value="Galactose-binding domain-like"/>
    <property type="match status" value="1"/>
</dbReference>
<evidence type="ECO:0000259" key="4">
    <source>
        <dbReference type="SMART" id="SM01217"/>
    </source>
</evidence>
<keyword evidence="5" id="KW-0326">Glycosidase</keyword>
<dbReference type="EC" id="3.2.1.21" evidence="5"/>
<dbReference type="InterPro" id="IPR013783">
    <property type="entry name" value="Ig-like_fold"/>
</dbReference>
<comment type="similarity">
    <text evidence="1">Belongs to the glycosyl hydrolase 3 family.</text>
</comment>
<dbReference type="SMART" id="SM01217">
    <property type="entry name" value="Fn3_like"/>
    <property type="match status" value="1"/>
</dbReference>
<dbReference type="Gene3D" id="2.60.120.260">
    <property type="entry name" value="Galactose-binding domain-like"/>
    <property type="match status" value="1"/>
</dbReference>
<dbReference type="Pfam" id="PF01915">
    <property type="entry name" value="Glyco_hydro_3_C"/>
    <property type="match status" value="1"/>
</dbReference>
<dbReference type="InterPro" id="IPR008979">
    <property type="entry name" value="Galactose-bd-like_sf"/>
</dbReference>
<dbReference type="SUPFAM" id="SSF51445">
    <property type="entry name" value="(Trans)glycosidases"/>
    <property type="match status" value="1"/>
</dbReference>
<dbReference type="GO" id="GO:0009044">
    <property type="term" value="F:xylan 1,4-beta-xylosidase activity"/>
    <property type="evidence" value="ECO:0007669"/>
    <property type="project" value="InterPro"/>
</dbReference>
<dbReference type="InterPro" id="IPR044993">
    <property type="entry name" value="BXL"/>
</dbReference>
<dbReference type="InterPro" id="IPR026891">
    <property type="entry name" value="Fn3-like"/>
</dbReference>
<dbReference type="SUPFAM" id="SSF52279">
    <property type="entry name" value="Beta-D-glucan exohydrolase, C-terminal domain"/>
    <property type="match status" value="1"/>
</dbReference>
<dbReference type="InterPro" id="IPR001764">
    <property type="entry name" value="Glyco_hydro_3_N"/>
</dbReference>
<evidence type="ECO:0000256" key="2">
    <source>
        <dbReference type="ARBA" id="ARBA00022729"/>
    </source>
</evidence>
<keyword evidence="2" id="KW-0732">Signal</keyword>
<dbReference type="FunFam" id="2.60.40.10:FF:000495">
    <property type="entry name" value="Periplasmic beta-glucosidase"/>
    <property type="match status" value="1"/>
</dbReference>
<dbReference type="InterPro" id="IPR036881">
    <property type="entry name" value="Glyco_hydro_3_C_sf"/>
</dbReference>
<dbReference type="GO" id="GO:0030246">
    <property type="term" value="F:carbohydrate binding"/>
    <property type="evidence" value="ECO:0007669"/>
    <property type="project" value="InterPro"/>
</dbReference>
<dbReference type="Pfam" id="PF00933">
    <property type="entry name" value="Glyco_hydro_3"/>
    <property type="match status" value="1"/>
</dbReference>
<organism evidence="5">
    <name type="scientific">uncultured bacterium contig00004</name>
    <dbReference type="NCBI Taxonomy" id="1181496"/>
    <lineage>
        <taxon>Bacteria</taxon>
        <taxon>environmental samples</taxon>
    </lineage>
</organism>
<dbReference type="CDD" id="cd04084">
    <property type="entry name" value="CBM6_xylanase-like"/>
    <property type="match status" value="1"/>
</dbReference>
<dbReference type="GO" id="GO:0046556">
    <property type="term" value="F:alpha-L-arabinofuranosidase activity"/>
    <property type="evidence" value="ECO:0007669"/>
    <property type="project" value="TreeGrafter"/>
</dbReference>
<dbReference type="Gene3D" id="3.20.20.300">
    <property type="entry name" value="Glycoside hydrolase, family 3, N-terminal domain"/>
    <property type="match status" value="1"/>
</dbReference>
<dbReference type="GO" id="GO:0045493">
    <property type="term" value="P:xylan catabolic process"/>
    <property type="evidence" value="ECO:0007669"/>
    <property type="project" value="InterPro"/>
</dbReference>
<dbReference type="InterPro" id="IPR002772">
    <property type="entry name" value="Glyco_hydro_3_C"/>
</dbReference>
<dbReference type="Pfam" id="PF14310">
    <property type="entry name" value="Fn3-like"/>
    <property type="match status" value="1"/>
</dbReference>
<dbReference type="Gene3D" id="3.40.50.1700">
    <property type="entry name" value="Glycoside hydrolase family 3 C-terminal domain"/>
    <property type="match status" value="2"/>
</dbReference>
<dbReference type="PANTHER" id="PTHR42721:SF3">
    <property type="entry name" value="BETA-D-XYLOSIDASE 5-RELATED"/>
    <property type="match status" value="1"/>
</dbReference>
<evidence type="ECO:0000313" key="5">
    <source>
        <dbReference type="EMBL" id="AGS51525.1"/>
    </source>
</evidence>
<dbReference type="InterPro" id="IPR017853">
    <property type="entry name" value="GH"/>
</dbReference>
<name>A0A806JXT4_9BACT</name>
<dbReference type="PANTHER" id="PTHR42721">
    <property type="entry name" value="SUGAR HYDROLASE-RELATED"/>
    <property type="match status" value="1"/>
</dbReference>
<dbReference type="GO" id="GO:0031222">
    <property type="term" value="P:arabinan catabolic process"/>
    <property type="evidence" value="ECO:0007669"/>
    <property type="project" value="TreeGrafter"/>
</dbReference>